<evidence type="ECO:0000313" key="1">
    <source>
        <dbReference type="EMBL" id="AFH21073.1"/>
    </source>
</evidence>
<dbReference type="RefSeq" id="YP_009015151.1">
    <property type="nucleotide sequence ID" value="NC_023717.1"/>
</dbReference>
<reference evidence="1 2" key="1">
    <citation type="submission" date="2012-02" db="EMBL/GenBank/DDBJ databases">
        <title>Complete Genome Sequence of Cronobacter sakazakii Bacteriophage CR9.</title>
        <authorList>
            <person name="Shin H."/>
            <person name="Lee J.-H."/>
            <person name="Kim Y."/>
            <person name="Ryu S."/>
        </authorList>
    </citation>
    <scope>NUCLEOTIDE SEQUENCE [LARGE SCALE GENOMIC DNA]</scope>
</reference>
<keyword evidence="2" id="KW-1185">Reference proteome</keyword>
<evidence type="ECO:0000313" key="2">
    <source>
        <dbReference type="Proteomes" id="UP000011829"/>
    </source>
</evidence>
<gene>
    <name evidence="1" type="ORF">CR9_189</name>
</gene>
<dbReference type="KEGG" id="vg:18563031"/>
<sequence length="116" mass="13322">MVEVDDVRAMVSEAEHNPELMKSLKNLLNPDYWLDKYYDFDVAIESEYPGLVKLWGIDLHCYKLYTSSAKKLAAFPGKQVIFQTLADAHKSSIRKDMVEISDILHGEYDDFFGLEG</sequence>
<dbReference type="OrthoDB" id="39354at10239"/>
<dbReference type="Proteomes" id="UP000011829">
    <property type="component" value="Segment"/>
</dbReference>
<proteinExistence type="predicted"/>
<accession>M1EZF6</accession>
<name>M1EZF6_9CAUD</name>
<organism evidence="1 2">
    <name type="scientific">Cronobacter phage CR9</name>
    <dbReference type="NCBI Taxonomy" id="1162290"/>
    <lineage>
        <taxon>Viruses</taxon>
        <taxon>Duplodnaviria</taxon>
        <taxon>Heunggongvirae</taxon>
        <taxon>Uroviricota</taxon>
        <taxon>Caudoviricetes</taxon>
        <taxon>Vequintavirinae</taxon>
        <taxon>Certrevirus</taxon>
        <taxon>Certrevirus CR9</taxon>
    </lineage>
</organism>
<dbReference type="EMBL" id="JQ691611">
    <property type="protein sequence ID" value="AFH21073.1"/>
    <property type="molecule type" value="Genomic_DNA"/>
</dbReference>
<dbReference type="GeneID" id="18563031"/>
<protein>
    <submittedName>
        <fullName evidence="1">Uncharacterized protein</fullName>
    </submittedName>
</protein>